<organism evidence="1">
    <name type="scientific">uncultured Solirubrobacteraceae bacterium</name>
    <dbReference type="NCBI Taxonomy" id="1162706"/>
    <lineage>
        <taxon>Bacteria</taxon>
        <taxon>Bacillati</taxon>
        <taxon>Actinomycetota</taxon>
        <taxon>Thermoleophilia</taxon>
        <taxon>Solirubrobacterales</taxon>
        <taxon>Solirubrobacteraceae</taxon>
        <taxon>environmental samples</taxon>
    </lineage>
</organism>
<dbReference type="AlphaFoldDB" id="A0A6J4S6R4"/>
<name>A0A6J4S6R4_9ACTN</name>
<protein>
    <submittedName>
        <fullName evidence="1">Uncharacterized protein</fullName>
    </submittedName>
</protein>
<accession>A0A6J4S6R4</accession>
<proteinExistence type="predicted"/>
<reference evidence="1" key="1">
    <citation type="submission" date="2020-02" db="EMBL/GenBank/DDBJ databases">
        <authorList>
            <person name="Meier V. D."/>
        </authorList>
    </citation>
    <scope>NUCLEOTIDE SEQUENCE</scope>
    <source>
        <strain evidence="1">AVDCRST_MAG69</strain>
    </source>
</reference>
<sequence>MEPDHRRRDLRQDLDFSDLIGLLLVNRHARPLLPSRAFARVEGVGRELKQE</sequence>
<gene>
    <name evidence="1" type="ORF">AVDCRST_MAG69-1305</name>
</gene>
<dbReference type="EMBL" id="CADCVP010000140">
    <property type="protein sequence ID" value="CAA9490353.1"/>
    <property type="molecule type" value="Genomic_DNA"/>
</dbReference>
<evidence type="ECO:0000313" key="1">
    <source>
        <dbReference type="EMBL" id="CAA9490353.1"/>
    </source>
</evidence>